<feature type="transmembrane region" description="Helical" evidence="6">
    <location>
        <begin position="533"/>
        <end position="557"/>
    </location>
</feature>
<sequence>MSDVRTRLEATTGDALLVTRRRAAQDRGLLVGTAVLLLATLVLTLAVPRLVERTADLAVRETIQAAGRDADLVTHPVMDPLTLEPPDPRDGGYEAATWLESALGADTHEPVAQVVAAVGVLSTPVGEFGASLVHVGTPGQDEPVVRWVAGTPPVPVPAAEHMATRQDHDLVRRVEVGLSAAAAAELGITLADGPLTGERIGPGRTDHVVVTGLYEPVDPQAAIWQEHAGLLAAVTARPGMPVPVHVAAYVPYENVPDMLHLTGRRAVTISARAAVDTEGMSVADAHRLVDRVEQLSAQTGRLSTRLPEVVTAFDTRMSAARAQASLVLTGVAATAALCLVLAASLLVGRRRELVVAERARGASIASVAFRGLLESVPVVVVVAALAAGLVGWWLPGHASPVLLAVVVVLVAALAPAVLAAGVAASATSGRRTPADRRDRAAQRARLGARRLVVEGLVVALAVAAVVSLTGRGLLPLASGEVDPLLSAAPVLLAAAAALVVVRVSPAVVRAAGRGAVRSRGLAAPLAVARAHGATTAVVPLLAVTVAVALVVLCGTLVHSVRTGQQAAATQLVGAHVRIDGPLGTYGSEDLVDRLAASAGVTASATGAQISKRSFGENTFLKATLLVVDAAELAEVRRAVGLPDLPGLATLGEPGPDGTVPALVGAELLERAHLDGTGVVVGAVDAEVLLDVRGTTDLPPDPGAPRLDARAVSTGGGGDSADDDGVVVVDRRVLAAVADQRPSVDRLWLAGPGAVAAVEAADIAPPATSGLVVTTRDGWHRAWSQSPLPEAMVALLLSAVGVLAALSVLALVLVVVATARERGRTLSALRTLGLDARTARWATLGELAPLVLGGLLGGAGIGLGLPALLGGALGLQQLTAEPGAATVATTWWPVAAAVAALAVALVVAVLTEQAVRRRDRLGEVLRVGER</sequence>
<accession>A0ABY5K819</accession>
<evidence type="ECO:0000313" key="8">
    <source>
        <dbReference type="EMBL" id="UUI66075.1"/>
    </source>
</evidence>
<evidence type="ECO:0000256" key="6">
    <source>
        <dbReference type="SAM" id="Phobius"/>
    </source>
</evidence>
<evidence type="ECO:0000256" key="3">
    <source>
        <dbReference type="ARBA" id="ARBA00022692"/>
    </source>
</evidence>
<feature type="domain" description="ABC3 transporter permease C-terminal" evidence="7">
    <location>
        <begin position="798"/>
        <end position="909"/>
    </location>
</feature>
<reference evidence="8 9" key="1">
    <citation type="submission" date="2022-07" db="EMBL/GenBank/DDBJ databases">
        <title>Novel species in genus cellulomonas.</title>
        <authorList>
            <person name="Ye L."/>
        </authorList>
    </citation>
    <scope>NUCLEOTIDE SEQUENCE [LARGE SCALE GENOMIC DNA]</scope>
    <source>
        <strain evidence="9">zg-Y908</strain>
    </source>
</reference>
<dbReference type="Proteomes" id="UP001317322">
    <property type="component" value="Chromosome"/>
</dbReference>
<evidence type="ECO:0000256" key="1">
    <source>
        <dbReference type="ARBA" id="ARBA00004651"/>
    </source>
</evidence>
<evidence type="ECO:0000256" key="2">
    <source>
        <dbReference type="ARBA" id="ARBA00022475"/>
    </source>
</evidence>
<protein>
    <recommendedName>
        <fullName evidence="7">ABC3 transporter permease C-terminal domain-containing protein</fullName>
    </recommendedName>
</protein>
<evidence type="ECO:0000256" key="5">
    <source>
        <dbReference type="ARBA" id="ARBA00023136"/>
    </source>
</evidence>
<feature type="transmembrane region" description="Helical" evidence="6">
    <location>
        <begin position="447"/>
        <end position="470"/>
    </location>
</feature>
<feature type="transmembrane region" description="Helical" evidence="6">
    <location>
        <begin position="889"/>
        <end position="909"/>
    </location>
</feature>
<organism evidence="8 9">
    <name type="scientific">Cellulomonas wangsupingiae</name>
    <dbReference type="NCBI Taxonomy" id="2968085"/>
    <lineage>
        <taxon>Bacteria</taxon>
        <taxon>Bacillati</taxon>
        <taxon>Actinomycetota</taxon>
        <taxon>Actinomycetes</taxon>
        <taxon>Micrococcales</taxon>
        <taxon>Cellulomonadaceae</taxon>
        <taxon>Cellulomonas</taxon>
    </lineage>
</organism>
<keyword evidence="5 6" id="KW-0472">Membrane</keyword>
<dbReference type="Pfam" id="PF02687">
    <property type="entry name" value="FtsX"/>
    <property type="match status" value="1"/>
</dbReference>
<evidence type="ECO:0000256" key="4">
    <source>
        <dbReference type="ARBA" id="ARBA00022989"/>
    </source>
</evidence>
<feature type="transmembrane region" description="Helical" evidence="6">
    <location>
        <begin position="846"/>
        <end position="869"/>
    </location>
</feature>
<feature type="transmembrane region" description="Helical" evidence="6">
    <location>
        <begin position="790"/>
        <end position="816"/>
    </location>
</feature>
<evidence type="ECO:0000259" key="7">
    <source>
        <dbReference type="Pfam" id="PF02687"/>
    </source>
</evidence>
<feature type="transmembrane region" description="Helical" evidence="6">
    <location>
        <begin position="490"/>
        <end position="512"/>
    </location>
</feature>
<gene>
    <name evidence="8" type="ORF">NP075_04935</name>
</gene>
<evidence type="ECO:0000313" key="9">
    <source>
        <dbReference type="Proteomes" id="UP001317322"/>
    </source>
</evidence>
<dbReference type="InterPro" id="IPR003838">
    <property type="entry name" value="ABC3_permease_C"/>
</dbReference>
<dbReference type="EMBL" id="CP101989">
    <property type="protein sequence ID" value="UUI66075.1"/>
    <property type="molecule type" value="Genomic_DNA"/>
</dbReference>
<dbReference type="RefSeq" id="WP_227564193.1">
    <property type="nucleotide sequence ID" value="NZ_CP101989.1"/>
</dbReference>
<keyword evidence="3 6" id="KW-0812">Transmembrane</keyword>
<keyword evidence="2" id="KW-1003">Cell membrane</keyword>
<name>A0ABY5K819_9CELL</name>
<comment type="subcellular location">
    <subcellularLocation>
        <location evidence="1">Cell membrane</location>
        <topology evidence="1">Multi-pass membrane protein</topology>
    </subcellularLocation>
</comment>
<feature type="transmembrane region" description="Helical" evidence="6">
    <location>
        <begin position="367"/>
        <end position="394"/>
    </location>
</feature>
<keyword evidence="9" id="KW-1185">Reference proteome</keyword>
<keyword evidence="4 6" id="KW-1133">Transmembrane helix</keyword>
<feature type="transmembrane region" description="Helical" evidence="6">
    <location>
        <begin position="326"/>
        <end position="347"/>
    </location>
</feature>
<feature type="transmembrane region" description="Helical" evidence="6">
    <location>
        <begin position="400"/>
        <end position="426"/>
    </location>
</feature>
<proteinExistence type="predicted"/>
<feature type="transmembrane region" description="Helical" evidence="6">
    <location>
        <begin position="29"/>
        <end position="51"/>
    </location>
</feature>